<dbReference type="InterPro" id="IPR036361">
    <property type="entry name" value="SAP_dom_sf"/>
</dbReference>
<evidence type="ECO:0000256" key="10">
    <source>
        <dbReference type="PROSITE-ProRule" id="PRU00452"/>
    </source>
</evidence>
<sequence length="867" mass="97552">MAETEELENMVLSFRVSELQMLLGFAGRNKSGRKNELQTRALELLRLRSHPVQLKIRELYKTIQADQLAAHQLYSQTGGAAEPAIDQNMHSRNYYTRQGHAQAMGQQQPQSSVAATKDLPPAHQASLPQSQVSARTNPVYPAAGYTSVTPQQRSTSAVYSPYPYQAKVLPPQLQIQQPSQYPVHPDVKLKKLPFFDMLGELLKPSSLMPQGSMRLQESSFMFHLTPQQSTDIASSRDCRAGSKMDYTVQVQMRFCLQETSCEQEDYFPPSIAVKVNGKPCALPNPIPTNKPGVEPKRPPRPVNISQLVKLSPTVGNQIQVTWSADYNRRYAIAVYLVRKLSSSELLTRLKTRGARHSDYTRGLIKEKLNEDADSEIATTSLRVSLACPLGKMRMSTPCRSSTCSHLQCFDASLFLQMNERKPTWSCPVCDKPALYDNLVIDGYFQDVLSSSKLLPDVNEIQLLQDGSWENLVLKKEKDKDKELKSEINSHNKIDVDTVDLDESNPISPTPKEKKRAVIIDLISDSDDEDSNPSQSSNKKFASGLTSPQKSSVHSAISSTSRCHPQDPGSNPMVQSHFIISSGMRSSVRVRNVADAVIASAQNSPERSACSLTADHGISQSPIMRILKNRQSQPQRTQLHQESDKEDTIRNCKFCKWLIDKDRSEKDFIRQILWTDQTTFTNEAIVQHRNNHGNAEGSSTTQETQAEAVWSINVWAGIVGDRIIGPQFIEEQVDSSEASYRFLNVAVNELLEDLPLNVRQEIWFHHNCSGQDCSRIKEILDRTFPGKWIGPGNSDHEWPSESADLNPVNFFLWNYVKRVVYVTRPQCPEDLKKRIIDACAKITPRILRTLEASIISRALFFIQEQQSS</sequence>
<feature type="compositionally biased region" description="Polar residues" evidence="11">
    <location>
        <begin position="104"/>
        <end position="114"/>
    </location>
</feature>
<dbReference type="AlphaFoldDB" id="A0AAJ7FIM3"/>
<evidence type="ECO:0000256" key="5">
    <source>
        <dbReference type="ARBA" id="ARBA00022723"/>
    </source>
</evidence>
<dbReference type="Gene3D" id="3.30.40.10">
    <property type="entry name" value="Zinc/RING finger domain, C3HC4 (zinc finger)"/>
    <property type="match status" value="1"/>
</dbReference>
<dbReference type="InterPro" id="IPR004181">
    <property type="entry name" value="Znf_MIZ"/>
</dbReference>
<dbReference type="PROSITE" id="PS51044">
    <property type="entry name" value="ZF_SP_RING"/>
    <property type="match status" value="1"/>
</dbReference>
<dbReference type="GO" id="GO:0003712">
    <property type="term" value="F:transcription coregulator activity"/>
    <property type="evidence" value="ECO:0007669"/>
    <property type="project" value="TreeGrafter"/>
</dbReference>
<evidence type="ECO:0000256" key="3">
    <source>
        <dbReference type="ARBA" id="ARBA00005383"/>
    </source>
</evidence>
<dbReference type="GO" id="GO:0016874">
    <property type="term" value="F:ligase activity"/>
    <property type="evidence" value="ECO:0007669"/>
    <property type="project" value="UniProtKB-KW"/>
</dbReference>
<evidence type="ECO:0000256" key="9">
    <source>
        <dbReference type="ARBA" id="ARBA00023242"/>
    </source>
</evidence>
<evidence type="ECO:0000256" key="1">
    <source>
        <dbReference type="ARBA" id="ARBA00004123"/>
    </source>
</evidence>
<dbReference type="GO" id="GO:0000785">
    <property type="term" value="C:chromatin"/>
    <property type="evidence" value="ECO:0007669"/>
    <property type="project" value="TreeGrafter"/>
</dbReference>
<dbReference type="FunFam" id="1.10.720.30:FF:000001">
    <property type="entry name" value="E3 SUMO-protein ligase PIAS2 isoform 1"/>
    <property type="match status" value="1"/>
</dbReference>
<dbReference type="InterPro" id="IPR038654">
    <property type="entry name" value="PINIT_sf"/>
</dbReference>
<dbReference type="CTD" id="35927"/>
<dbReference type="SMART" id="SM00513">
    <property type="entry name" value="SAP"/>
    <property type="match status" value="1"/>
</dbReference>
<keyword evidence="15" id="KW-1185">Reference proteome</keyword>
<dbReference type="GO" id="GO:0097240">
    <property type="term" value="P:chromosome attachment to the nuclear envelope"/>
    <property type="evidence" value="ECO:0007669"/>
    <property type="project" value="UniProtKB-ARBA"/>
</dbReference>
<protein>
    <submittedName>
        <fullName evidence="16">E3 SUMO-protein ligase PIAS2 isoform X1</fullName>
    </submittedName>
</protein>
<dbReference type="GO" id="GO:0005634">
    <property type="term" value="C:nucleus"/>
    <property type="evidence" value="ECO:0007669"/>
    <property type="project" value="UniProtKB-SubCell"/>
</dbReference>
<keyword evidence="9" id="KW-0539">Nucleus</keyword>
<evidence type="ECO:0000256" key="8">
    <source>
        <dbReference type="ARBA" id="ARBA00022833"/>
    </source>
</evidence>
<dbReference type="CDD" id="cd16790">
    <property type="entry name" value="SP-RING_PIAS"/>
    <property type="match status" value="1"/>
</dbReference>
<dbReference type="KEGG" id="ccin:107266990"/>
<evidence type="ECO:0000256" key="6">
    <source>
        <dbReference type="ARBA" id="ARBA00022771"/>
    </source>
</evidence>
<evidence type="ECO:0000256" key="4">
    <source>
        <dbReference type="ARBA" id="ARBA00022679"/>
    </source>
</evidence>
<gene>
    <name evidence="16" type="primary">LOC107266990</name>
</gene>
<dbReference type="RefSeq" id="XP_015593604.1">
    <property type="nucleotide sequence ID" value="XM_015738118.2"/>
</dbReference>
<comment type="pathway">
    <text evidence="2">Protein modification; protein sumoylation.</text>
</comment>
<keyword evidence="8" id="KW-0862">Zinc</keyword>
<feature type="domain" description="SAP" evidence="12">
    <location>
        <begin position="11"/>
        <end position="45"/>
    </location>
</feature>
<dbReference type="PANTHER" id="PTHR10782">
    <property type="entry name" value="ZINC FINGER MIZ DOMAIN-CONTAINING PROTEIN"/>
    <property type="match status" value="1"/>
</dbReference>
<dbReference type="PROSITE" id="PS50800">
    <property type="entry name" value="SAP"/>
    <property type="match status" value="1"/>
</dbReference>
<feature type="domain" description="PINIT" evidence="14">
    <location>
        <begin position="175"/>
        <end position="340"/>
    </location>
</feature>
<dbReference type="Proteomes" id="UP000694920">
    <property type="component" value="Unplaced"/>
</dbReference>
<dbReference type="InterPro" id="IPR013083">
    <property type="entry name" value="Znf_RING/FYVE/PHD"/>
</dbReference>
<dbReference type="InterPro" id="IPR023321">
    <property type="entry name" value="PINIT"/>
</dbReference>
<dbReference type="Pfam" id="PF02037">
    <property type="entry name" value="SAP"/>
    <property type="match status" value="1"/>
</dbReference>
<evidence type="ECO:0000256" key="7">
    <source>
        <dbReference type="ARBA" id="ARBA00022786"/>
    </source>
</evidence>
<comment type="subcellular location">
    <subcellularLocation>
        <location evidence="1">Nucleus</location>
    </subcellularLocation>
</comment>
<dbReference type="PANTHER" id="PTHR10782:SF94">
    <property type="entry name" value="SUPPRESSOR OF VARIEGATION 2-10, ISOFORM I"/>
    <property type="match status" value="1"/>
</dbReference>
<proteinExistence type="inferred from homology"/>
<feature type="domain" description="SP-RING-type" evidence="13">
    <location>
        <begin position="372"/>
        <end position="453"/>
    </location>
</feature>
<dbReference type="Gene3D" id="2.60.120.780">
    <property type="entry name" value="PINIT domain"/>
    <property type="match status" value="1"/>
</dbReference>
<dbReference type="Gene3D" id="3.30.420.10">
    <property type="entry name" value="Ribonuclease H-like superfamily/Ribonuclease H"/>
    <property type="match status" value="1"/>
</dbReference>
<accession>A0AAJ7FIM3</accession>
<keyword evidence="5" id="KW-0479">Metal-binding</keyword>
<dbReference type="FunFam" id="2.60.120.780:FF:000001">
    <property type="entry name" value="E3 SUMO-protein ligase PIAS2 isoform X1"/>
    <property type="match status" value="1"/>
</dbReference>
<feature type="region of interest" description="Disordered" evidence="11">
    <location>
        <begin position="98"/>
        <end position="134"/>
    </location>
</feature>
<dbReference type="Pfam" id="PF14324">
    <property type="entry name" value="PINIT"/>
    <property type="match status" value="1"/>
</dbReference>
<evidence type="ECO:0000259" key="12">
    <source>
        <dbReference type="PROSITE" id="PS50800"/>
    </source>
</evidence>
<evidence type="ECO:0000313" key="15">
    <source>
        <dbReference type="Proteomes" id="UP000694920"/>
    </source>
</evidence>
<name>A0AAJ7FIM3_CEPCN</name>
<dbReference type="InterPro" id="IPR036397">
    <property type="entry name" value="RNaseH_sf"/>
</dbReference>
<keyword evidence="16" id="KW-0436">Ligase</keyword>
<evidence type="ECO:0000259" key="13">
    <source>
        <dbReference type="PROSITE" id="PS51044"/>
    </source>
</evidence>
<evidence type="ECO:0000313" key="16">
    <source>
        <dbReference type="RefSeq" id="XP_015593604.1"/>
    </source>
</evidence>
<dbReference type="Pfam" id="PF02891">
    <property type="entry name" value="zf-MIZ"/>
    <property type="match status" value="1"/>
</dbReference>
<dbReference type="GO" id="GO:0008270">
    <property type="term" value="F:zinc ion binding"/>
    <property type="evidence" value="ECO:0007669"/>
    <property type="project" value="UniProtKB-KW"/>
</dbReference>
<dbReference type="PROSITE" id="PS51466">
    <property type="entry name" value="PINIT"/>
    <property type="match status" value="1"/>
</dbReference>
<dbReference type="GO" id="GO:0003676">
    <property type="term" value="F:nucleic acid binding"/>
    <property type="evidence" value="ECO:0007669"/>
    <property type="project" value="InterPro"/>
</dbReference>
<evidence type="ECO:0000256" key="11">
    <source>
        <dbReference type="SAM" id="MobiDB-lite"/>
    </source>
</evidence>
<dbReference type="Gene3D" id="1.10.720.30">
    <property type="entry name" value="SAP domain"/>
    <property type="match status" value="1"/>
</dbReference>
<feature type="region of interest" description="Disordered" evidence="11">
    <location>
        <begin position="523"/>
        <end position="574"/>
    </location>
</feature>
<dbReference type="InterPro" id="IPR003034">
    <property type="entry name" value="SAP_dom"/>
</dbReference>
<dbReference type="GO" id="GO:0016925">
    <property type="term" value="P:protein sumoylation"/>
    <property type="evidence" value="ECO:0007669"/>
    <property type="project" value="TreeGrafter"/>
</dbReference>
<feature type="compositionally biased region" description="Polar residues" evidence="11">
    <location>
        <begin position="531"/>
        <end position="573"/>
    </location>
</feature>
<dbReference type="GO" id="GO:0006357">
    <property type="term" value="P:regulation of transcription by RNA polymerase II"/>
    <property type="evidence" value="ECO:0007669"/>
    <property type="project" value="TreeGrafter"/>
</dbReference>
<dbReference type="GO" id="GO:0061665">
    <property type="term" value="F:SUMO ligase activity"/>
    <property type="evidence" value="ECO:0007669"/>
    <property type="project" value="TreeGrafter"/>
</dbReference>
<comment type="similarity">
    <text evidence="3">Belongs to the PIAS family.</text>
</comment>
<reference evidence="16" key="1">
    <citation type="submission" date="2025-08" db="UniProtKB">
        <authorList>
            <consortium name="RefSeq"/>
        </authorList>
    </citation>
    <scope>IDENTIFICATION</scope>
</reference>
<keyword evidence="4" id="KW-0808">Transferase</keyword>
<dbReference type="GeneID" id="107266990"/>
<dbReference type="SUPFAM" id="SSF68906">
    <property type="entry name" value="SAP domain"/>
    <property type="match status" value="1"/>
</dbReference>
<organism evidence="15 16">
    <name type="scientific">Cephus cinctus</name>
    <name type="common">Wheat stem sawfly</name>
    <dbReference type="NCBI Taxonomy" id="211228"/>
    <lineage>
        <taxon>Eukaryota</taxon>
        <taxon>Metazoa</taxon>
        <taxon>Ecdysozoa</taxon>
        <taxon>Arthropoda</taxon>
        <taxon>Hexapoda</taxon>
        <taxon>Insecta</taxon>
        <taxon>Pterygota</taxon>
        <taxon>Neoptera</taxon>
        <taxon>Endopterygota</taxon>
        <taxon>Hymenoptera</taxon>
        <taxon>Cephoidea</taxon>
        <taxon>Cephidae</taxon>
        <taxon>Cephus</taxon>
    </lineage>
</organism>
<evidence type="ECO:0000259" key="14">
    <source>
        <dbReference type="PROSITE" id="PS51466"/>
    </source>
</evidence>
<keyword evidence="7" id="KW-0833">Ubl conjugation pathway</keyword>
<evidence type="ECO:0000256" key="2">
    <source>
        <dbReference type="ARBA" id="ARBA00004718"/>
    </source>
</evidence>
<dbReference type="FunFam" id="3.30.40.10:FF:000247">
    <property type="entry name" value="Uncharacterized protein, isoform B"/>
    <property type="match status" value="1"/>
</dbReference>
<keyword evidence="6 10" id="KW-0863">Zinc-finger</keyword>